<keyword evidence="4" id="KW-1185">Reference proteome</keyword>
<evidence type="ECO:0000256" key="2">
    <source>
        <dbReference type="SAM" id="SignalP"/>
    </source>
</evidence>
<dbReference type="RefSeq" id="WP_207894841.1">
    <property type="nucleotide sequence ID" value="NZ_SMFU01000008.1"/>
</dbReference>
<keyword evidence="2" id="KW-0732">Signal</keyword>
<keyword evidence="1" id="KW-1133">Transmembrane helix</keyword>
<feature type="signal peptide" evidence="2">
    <location>
        <begin position="1"/>
        <end position="24"/>
    </location>
</feature>
<feature type="chain" id="PRO_5021003910" evidence="2">
    <location>
        <begin position="25"/>
        <end position="169"/>
    </location>
</feature>
<feature type="transmembrane region" description="Helical" evidence="1">
    <location>
        <begin position="143"/>
        <end position="162"/>
    </location>
</feature>
<dbReference type="InterPro" id="IPR022472">
    <property type="entry name" value="VPLPA-CTERM"/>
</dbReference>
<keyword evidence="1" id="KW-0472">Membrane</keyword>
<dbReference type="AlphaFoldDB" id="A0A4R1GJZ7"/>
<keyword evidence="1" id="KW-0812">Transmembrane</keyword>
<dbReference type="Proteomes" id="UP000294546">
    <property type="component" value="Unassembled WGS sequence"/>
</dbReference>
<evidence type="ECO:0000256" key="1">
    <source>
        <dbReference type="SAM" id="Phobius"/>
    </source>
</evidence>
<gene>
    <name evidence="3" type="ORF">CLV83_2401</name>
</gene>
<organism evidence="3 4">
    <name type="scientific">Marinobacterium mangrovicola</name>
    <dbReference type="NCBI Taxonomy" id="1476959"/>
    <lineage>
        <taxon>Bacteria</taxon>
        <taxon>Pseudomonadati</taxon>
        <taxon>Pseudomonadota</taxon>
        <taxon>Gammaproteobacteria</taxon>
        <taxon>Oceanospirillales</taxon>
        <taxon>Oceanospirillaceae</taxon>
        <taxon>Marinobacterium</taxon>
    </lineage>
</organism>
<accession>A0A4R1GJZ7</accession>
<protein>
    <submittedName>
        <fullName evidence="3">Putative secreted protein</fullName>
    </submittedName>
</protein>
<name>A0A4R1GJZ7_9GAMM</name>
<evidence type="ECO:0000313" key="4">
    <source>
        <dbReference type="Proteomes" id="UP000294546"/>
    </source>
</evidence>
<sequence>MNATKILMACLAMLSAVAVMPAHSATLEYGSPLSFNFQGDDPLGDYEEVTWDFDVADSNLQTIDFTGWVNPTERYDSATGEFVSVVVNWVLEFSADSGLSWSVIDSLTSTDLVNEASVLASLGTYRVTVFGEFDQAHLRVSAVPIPAAALLFGTALIGFAGFQARRKVS</sequence>
<reference evidence="3 4" key="1">
    <citation type="submission" date="2019-03" db="EMBL/GenBank/DDBJ databases">
        <title>Genomic Encyclopedia of Archaeal and Bacterial Type Strains, Phase II (KMG-II): from individual species to whole genera.</title>
        <authorList>
            <person name="Goeker M."/>
        </authorList>
    </citation>
    <scope>NUCLEOTIDE SEQUENCE [LARGE SCALE GENOMIC DNA]</scope>
    <source>
        <strain evidence="3 4">DSM 27697</strain>
    </source>
</reference>
<dbReference type="EMBL" id="SMFU01000008">
    <property type="protein sequence ID" value="TCK07530.1"/>
    <property type="molecule type" value="Genomic_DNA"/>
</dbReference>
<proteinExistence type="predicted"/>
<dbReference type="NCBIfam" id="TIGR03370">
    <property type="entry name" value="VPLPA-CTERM"/>
    <property type="match status" value="1"/>
</dbReference>
<evidence type="ECO:0000313" key="3">
    <source>
        <dbReference type="EMBL" id="TCK07530.1"/>
    </source>
</evidence>
<comment type="caution">
    <text evidence="3">The sequence shown here is derived from an EMBL/GenBank/DDBJ whole genome shotgun (WGS) entry which is preliminary data.</text>
</comment>